<feature type="domain" description="PPM-type phosphatase" evidence="4">
    <location>
        <begin position="898"/>
        <end position="1126"/>
    </location>
</feature>
<keyword evidence="2" id="KW-0175">Coiled coil</keyword>
<dbReference type="InterPro" id="IPR001932">
    <property type="entry name" value="PPM-type_phosphatase-like_dom"/>
</dbReference>
<dbReference type="Gene3D" id="2.130.10.10">
    <property type="entry name" value="YVTN repeat-like/Quinoprotein amine dehydrogenase"/>
    <property type="match status" value="2"/>
</dbReference>
<evidence type="ECO:0000256" key="1">
    <source>
        <dbReference type="ARBA" id="ARBA00022553"/>
    </source>
</evidence>
<comment type="caution">
    <text evidence="5">The sequence shown here is derived from an EMBL/GenBank/DDBJ whole genome shotgun (WGS) entry which is preliminary data.</text>
</comment>
<organism evidence="5 6">
    <name type="scientific">Sediminitomix flava</name>
    <dbReference type="NCBI Taxonomy" id="379075"/>
    <lineage>
        <taxon>Bacteria</taxon>
        <taxon>Pseudomonadati</taxon>
        <taxon>Bacteroidota</taxon>
        <taxon>Cytophagia</taxon>
        <taxon>Cytophagales</taxon>
        <taxon>Flammeovirgaceae</taxon>
        <taxon>Sediminitomix</taxon>
    </lineage>
</organism>
<protein>
    <submittedName>
        <fullName evidence="5">Ligand-binding sensor domain-containing protein</fullName>
    </submittedName>
</protein>
<evidence type="ECO:0000259" key="4">
    <source>
        <dbReference type="SMART" id="SM00331"/>
    </source>
</evidence>
<evidence type="ECO:0000313" key="5">
    <source>
        <dbReference type="EMBL" id="PWJ34966.1"/>
    </source>
</evidence>
<keyword evidence="3" id="KW-0472">Membrane</keyword>
<evidence type="ECO:0000256" key="2">
    <source>
        <dbReference type="SAM" id="Coils"/>
    </source>
</evidence>
<dbReference type="PANTHER" id="PTHR43547:SF2">
    <property type="entry name" value="HYBRID SIGNAL TRANSDUCTION HISTIDINE KINASE C"/>
    <property type="match status" value="1"/>
</dbReference>
<dbReference type="Gene3D" id="3.60.40.10">
    <property type="entry name" value="PPM-type phosphatase domain"/>
    <property type="match status" value="1"/>
</dbReference>
<evidence type="ECO:0000313" key="6">
    <source>
        <dbReference type="Proteomes" id="UP000245535"/>
    </source>
</evidence>
<dbReference type="InterPro" id="IPR036457">
    <property type="entry name" value="PPM-type-like_dom_sf"/>
</dbReference>
<feature type="coiled-coil region" evidence="2">
    <location>
        <begin position="826"/>
        <end position="871"/>
    </location>
</feature>
<dbReference type="FunFam" id="2.60.40.10:FF:000791">
    <property type="entry name" value="Two-component system sensor histidine kinase/response regulator"/>
    <property type="match status" value="1"/>
</dbReference>
<dbReference type="Pfam" id="PF07494">
    <property type="entry name" value="Reg_prop"/>
    <property type="match status" value="8"/>
</dbReference>
<keyword evidence="3" id="KW-1133">Transmembrane helix</keyword>
<dbReference type="SMART" id="SM00331">
    <property type="entry name" value="PP2C_SIG"/>
    <property type="match status" value="1"/>
</dbReference>
<dbReference type="AlphaFoldDB" id="A0A315YYD9"/>
<dbReference type="EMBL" id="QGDO01000010">
    <property type="protein sequence ID" value="PWJ34966.1"/>
    <property type="molecule type" value="Genomic_DNA"/>
</dbReference>
<evidence type="ECO:0000256" key="3">
    <source>
        <dbReference type="SAM" id="Phobius"/>
    </source>
</evidence>
<sequence length="1126" mass="128719">MKKITIILLYQIVLLFNVFAQEGDAKFKNIGLEDGLSQSTVFAILQDSHGFMWFGTEDGLNRYDGYEFKVYKSDPLDKNSLANSYIYSLLEDKNGNIWVGTRIGVTKFDPQKEIFTRFIHNPNETNSIIDGRVLAILEAQDGKLWFTMNNGVSVYDPVKNTFKNYYDQKDLPSRYVNSILQTKNGTIWLGTDEGGLCKFLPESESFLTFTPDPSDKYAISDADAFALYEDSQGFLWVGTYGGGLNKFDPETEKFKHFRFDENNPHSLSSDIVFDIKEDKSGSLWVATRGGGISVLKKGEKDFTVFKNIPTSNSSLSHDEVWAIHIDEANLIWLGTGEGISIYDPKQYKFEHIRPNEADPNGLPHSFIWDVLEDSEGTLWVATNNGFTKYDREKNTFKVYKHNSEDPKSISSNRVKAIIEQNKRYLWLATNGGGICRMDKKTEEFLTFTTDKNNPSSLASNQVWDLFKEGEDILWVSSNVGLNKFNMKTFENIVYSPNASKPEYQLKSYGAEVTFIDSDGIMWIGSENGLNRYDPQSKTYKIYKHDDDDPNSLSEDYINFIYEDKKKRLWIGTGGGLNLFEPKTESFKTYTEEDGLPNNVIYNAIEDKAGNLWLTTNLGLSKFNPDEMTFRNYTASDGLQSNEFNRNAYEVLSSGEFIVGGVNGFNIFHPDSIKDSDYVPQIKITQFDVLYNSIGAKDKINGNIILDKSINYTSEVDLNYAENVVSFEFSSLHFAQSNKNKYKYKLEGFNDNWVEATANQRRVTYTNLDPKEYTFKVLATNSDGVWVKEPLAINLTVHPPFWMTWWFRITIIMVFLGSVYSWYSYRMNKELRQKRELEIKVAQRTEKILIQSKELEQQAEELAVQRDYLSEKNELITQSIRYAETIQQAFLPSKDNLAELFANYFLFFKGKDLVSGDFYWAYKTTDFTFIVVADCTGHGVPGAFMSMIGTSLLNKIVKEKGIYDPAQILEELKLQVTQSLRQEKGENSDGMDVSICRIESMGDGNIQVNFAGAKSTLLYFANDEMHRLKGDNIRIGGIWRNKDDKSFSNKKFFLQPNDTLFLLSDGLADQNNSDSKKFGSQKVEELLISFAKNSDFSLCEKLLENELDSFRQTAPQRDDITVFGMKV</sequence>
<feature type="transmembrane region" description="Helical" evidence="3">
    <location>
        <begin position="804"/>
        <end position="824"/>
    </location>
</feature>
<dbReference type="PANTHER" id="PTHR43547">
    <property type="entry name" value="TWO-COMPONENT HISTIDINE KINASE"/>
    <property type="match status" value="1"/>
</dbReference>
<dbReference type="SUPFAM" id="SSF81606">
    <property type="entry name" value="PP2C-like"/>
    <property type="match status" value="1"/>
</dbReference>
<reference evidence="5 6" key="1">
    <citation type="submission" date="2018-03" db="EMBL/GenBank/DDBJ databases">
        <title>Genomic Encyclopedia of Archaeal and Bacterial Type Strains, Phase II (KMG-II): from individual species to whole genera.</title>
        <authorList>
            <person name="Goeker M."/>
        </authorList>
    </citation>
    <scope>NUCLEOTIDE SEQUENCE [LARGE SCALE GENOMIC DNA]</scope>
    <source>
        <strain evidence="5 6">DSM 28229</strain>
    </source>
</reference>
<dbReference type="RefSeq" id="WP_109622701.1">
    <property type="nucleotide sequence ID" value="NZ_QGDO01000010.1"/>
</dbReference>
<dbReference type="InterPro" id="IPR013783">
    <property type="entry name" value="Ig-like_fold"/>
</dbReference>
<dbReference type="InterPro" id="IPR015943">
    <property type="entry name" value="WD40/YVTN_repeat-like_dom_sf"/>
</dbReference>
<dbReference type="SUPFAM" id="SSF63829">
    <property type="entry name" value="Calcium-dependent phosphotriesterase"/>
    <property type="match status" value="3"/>
</dbReference>
<dbReference type="InterPro" id="IPR011123">
    <property type="entry name" value="Y_Y_Y"/>
</dbReference>
<dbReference type="Gene3D" id="2.60.40.10">
    <property type="entry name" value="Immunoglobulins"/>
    <property type="match status" value="1"/>
</dbReference>
<keyword evidence="1" id="KW-0597">Phosphoprotein</keyword>
<dbReference type="Proteomes" id="UP000245535">
    <property type="component" value="Unassembled WGS sequence"/>
</dbReference>
<keyword evidence="3" id="KW-0812">Transmembrane</keyword>
<keyword evidence="6" id="KW-1185">Reference proteome</keyword>
<accession>A0A315YYD9</accession>
<proteinExistence type="predicted"/>
<name>A0A315YYD9_SEDFL</name>
<dbReference type="GO" id="GO:0000155">
    <property type="term" value="F:phosphorelay sensor kinase activity"/>
    <property type="evidence" value="ECO:0007669"/>
    <property type="project" value="TreeGrafter"/>
</dbReference>
<dbReference type="Pfam" id="PF07495">
    <property type="entry name" value="Y_Y_Y"/>
    <property type="match status" value="1"/>
</dbReference>
<dbReference type="InterPro" id="IPR011110">
    <property type="entry name" value="Reg_prop"/>
</dbReference>
<dbReference type="OrthoDB" id="9809670at2"/>
<dbReference type="Pfam" id="PF07228">
    <property type="entry name" value="SpoIIE"/>
    <property type="match status" value="1"/>
</dbReference>
<gene>
    <name evidence="5" type="ORF">BC781_1107</name>
</gene>